<comment type="similarity">
    <text evidence="2">Belongs to the class-V pyridoxal-phosphate-dependent aminotransferase family. NifS/IscS subfamily.</text>
</comment>
<dbReference type="Pfam" id="PF00266">
    <property type="entry name" value="Aminotran_5"/>
    <property type="match status" value="1"/>
</dbReference>
<evidence type="ECO:0000256" key="5">
    <source>
        <dbReference type="ARBA" id="ARBA00022898"/>
    </source>
</evidence>
<feature type="domain" description="Aminotransferase class V" evidence="9">
    <location>
        <begin position="2"/>
        <end position="356"/>
    </location>
</feature>
<evidence type="ECO:0000256" key="7">
    <source>
        <dbReference type="ARBA" id="ARBA00023014"/>
    </source>
</evidence>
<dbReference type="InterPro" id="IPR015422">
    <property type="entry name" value="PyrdxlP-dep_Trfase_small"/>
</dbReference>
<dbReference type="PANTHER" id="PTHR11601:SF34">
    <property type="entry name" value="CYSTEINE DESULFURASE"/>
    <property type="match status" value="1"/>
</dbReference>
<dbReference type="InterPro" id="IPR016454">
    <property type="entry name" value="Cysteine_dSase"/>
</dbReference>
<comment type="cofactor">
    <cofactor evidence="1">
        <name>pyridoxal 5'-phosphate</name>
        <dbReference type="ChEBI" id="CHEBI:597326"/>
    </cofactor>
</comment>
<dbReference type="STRING" id="224324.aq_1053"/>
<dbReference type="PIR" id="E70390">
    <property type="entry name" value="E70390"/>
</dbReference>
<organism evidence="10 11">
    <name type="scientific">Aquifex aeolicus (strain VF5)</name>
    <dbReference type="NCBI Taxonomy" id="224324"/>
    <lineage>
        <taxon>Bacteria</taxon>
        <taxon>Pseudomonadati</taxon>
        <taxon>Aquificota</taxon>
        <taxon>Aquificia</taxon>
        <taxon>Aquificales</taxon>
        <taxon>Aquificaceae</taxon>
        <taxon>Aquifex</taxon>
    </lineage>
</organism>
<reference evidence="10 11" key="1">
    <citation type="journal article" date="1998" name="Nature">
        <title>The complete genome of the hyperthermophilic bacterium Aquifex aeolicus.</title>
        <authorList>
            <person name="Deckert G."/>
            <person name="Warren P.V."/>
            <person name="Gaasterland T."/>
            <person name="Young W.G."/>
            <person name="Lenox A.L."/>
            <person name="Graham D.E."/>
            <person name="Overbeek R."/>
            <person name="Snead M.A."/>
            <person name="Keller M."/>
            <person name="Aujay M."/>
            <person name="Huber R."/>
            <person name="Feldman R.A."/>
            <person name="Short J.M."/>
            <person name="Olson G.J."/>
            <person name="Swanson R.V."/>
        </authorList>
    </citation>
    <scope>NUCLEOTIDE SEQUENCE [LARGE SCALE GENOMIC DNA]</scope>
    <source>
        <strain evidence="10 11">VF5</strain>
    </source>
</reference>
<dbReference type="PIRSF" id="PIRSF005572">
    <property type="entry name" value="NifS"/>
    <property type="match status" value="1"/>
</dbReference>
<evidence type="ECO:0000256" key="8">
    <source>
        <dbReference type="ARBA" id="ARBA00050776"/>
    </source>
</evidence>
<dbReference type="RefSeq" id="WP_010880653.1">
    <property type="nucleotide sequence ID" value="NC_000918.1"/>
</dbReference>
<keyword evidence="5" id="KW-0663">Pyridoxal phosphate</keyword>
<evidence type="ECO:0000256" key="3">
    <source>
        <dbReference type="ARBA" id="ARBA00022679"/>
    </source>
</evidence>
<accession>O67152</accession>
<proteinExistence type="inferred from homology"/>
<dbReference type="InterPro" id="IPR015424">
    <property type="entry name" value="PyrdxlP-dep_Trfase"/>
</dbReference>
<dbReference type="GO" id="GO:0031071">
    <property type="term" value="F:cysteine desulfurase activity"/>
    <property type="evidence" value="ECO:0007669"/>
    <property type="project" value="UniProtKB-EC"/>
</dbReference>
<keyword evidence="6" id="KW-0408">Iron</keyword>
<comment type="catalytic activity">
    <reaction evidence="8">
        <text>(sulfur carrier)-H + L-cysteine = (sulfur carrier)-SH + L-alanine</text>
        <dbReference type="Rhea" id="RHEA:43892"/>
        <dbReference type="Rhea" id="RHEA-COMP:14737"/>
        <dbReference type="Rhea" id="RHEA-COMP:14739"/>
        <dbReference type="ChEBI" id="CHEBI:29917"/>
        <dbReference type="ChEBI" id="CHEBI:35235"/>
        <dbReference type="ChEBI" id="CHEBI:57972"/>
        <dbReference type="ChEBI" id="CHEBI:64428"/>
        <dbReference type="EC" id="2.8.1.7"/>
    </reaction>
</comment>
<evidence type="ECO:0000259" key="9">
    <source>
        <dbReference type="Pfam" id="PF00266"/>
    </source>
</evidence>
<keyword evidence="3" id="KW-0808">Transferase</keyword>
<dbReference type="Gene3D" id="3.90.1150.10">
    <property type="entry name" value="Aspartate Aminotransferase, domain 1"/>
    <property type="match status" value="1"/>
</dbReference>
<dbReference type="InParanoid" id="O67152"/>
<evidence type="ECO:0000256" key="1">
    <source>
        <dbReference type="ARBA" id="ARBA00001933"/>
    </source>
</evidence>
<dbReference type="InterPro" id="IPR015421">
    <property type="entry name" value="PyrdxlP-dep_Trfase_major"/>
</dbReference>
<dbReference type="PATRIC" id="fig|224324.8.peg.816"/>
<dbReference type="KEGG" id="aae:aq_1053"/>
<dbReference type="GO" id="GO:0046872">
    <property type="term" value="F:metal ion binding"/>
    <property type="evidence" value="ECO:0007669"/>
    <property type="project" value="UniProtKB-KW"/>
</dbReference>
<evidence type="ECO:0000256" key="6">
    <source>
        <dbReference type="ARBA" id="ARBA00023004"/>
    </source>
</evidence>
<sequence length="370" mass="41272">MIYFDNAATTPVLPEVKNFLCKALDIYGNPSSVHTLGKFARSEIETARKTIANYLKVKPENIIFNSCATEGNNTIIRTILNNKDRGNVVLSAIEHKSVKEAIKFWANKSIEIREIKVNKNGVIDLEHLYHLIDSNTILVCVMYVSNEFGTIQPIQEIAKICSDKGVPLLTDAVQAIGKIPIELKNISYATFSGHKFHAIKGSGFLYISDEANYEPLIVGGGQENGKRSGTENVVGILSLAKALEIIVSNFSRYQEQLKKLRDLFENLLLEALPDAQIVGKDAERSPSISSVIMPKFFGAEIVNKLSEKGIYCSTGSACLSGEYEPNKHMLKMGFSQEKALRMVRFSFGLLNKEEEVIECIERIKEIYRLN</sequence>
<keyword evidence="7" id="KW-0411">Iron-sulfur</keyword>
<dbReference type="GO" id="GO:0051536">
    <property type="term" value="F:iron-sulfur cluster binding"/>
    <property type="evidence" value="ECO:0007669"/>
    <property type="project" value="UniProtKB-KW"/>
</dbReference>
<evidence type="ECO:0000313" key="11">
    <source>
        <dbReference type="Proteomes" id="UP000000798"/>
    </source>
</evidence>
<dbReference type="EnsemblBacteria" id="AAC07111">
    <property type="protein sequence ID" value="AAC07111"/>
    <property type="gene ID" value="aq_1053"/>
</dbReference>
<dbReference type="HOGENOM" id="CLU_003433_0_0_0"/>
<keyword evidence="4" id="KW-0479">Metal-binding</keyword>
<dbReference type="EMBL" id="AE000657">
    <property type="protein sequence ID" value="AAC07111.1"/>
    <property type="molecule type" value="Genomic_DNA"/>
</dbReference>
<keyword evidence="11" id="KW-1185">Reference proteome</keyword>
<dbReference type="PANTHER" id="PTHR11601">
    <property type="entry name" value="CYSTEINE DESULFURYLASE FAMILY MEMBER"/>
    <property type="match status" value="1"/>
</dbReference>
<dbReference type="OrthoDB" id="9808002at2"/>
<dbReference type="SMR" id="O67152"/>
<protein>
    <submittedName>
        <fullName evidence="10">FeS cluster formation protein NifS</fullName>
    </submittedName>
</protein>
<gene>
    <name evidence="10" type="primary">nifS1</name>
    <name evidence="10" type="ordered locus">aq_1053</name>
</gene>
<dbReference type="Gene3D" id="1.10.260.50">
    <property type="match status" value="1"/>
</dbReference>
<dbReference type="Gene3D" id="3.40.640.10">
    <property type="entry name" value="Type I PLP-dependent aspartate aminotransferase-like (Major domain)"/>
    <property type="match status" value="1"/>
</dbReference>
<evidence type="ECO:0000256" key="4">
    <source>
        <dbReference type="ARBA" id="ARBA00022723"/>
    </source>
</evidence>
<evidence type="ECO:0000256" key="2">
    <source>
        <dbReference type="ARBA" id="ARBA00006490"/>
    </source>
</evidence>
<evidence type="ECO:0000313" key="10">
    <source>
        <dbReference type="EMBL" id="AAC07111.1"/>
    </source>
</evidence>
<dbReference type="SUPFAM" id="SSF53383">
    <property type="entry name" value="PLP-dependent transferases"/>
    <property type="match status" value="1"/>
</dbReference>
<name>O67152_AQUAE</name>
<dbReference type="eggNOG" id="COG1104">
    <property type="taxonomic scope" value="Bacteria"/>
</dbReference>
<dbReference type="InterPro" id="IPR000192">
    <property type="entry name" value="Aminotrans_V_dom"/>
</dbReference>
<dbReference type="Proteomes" id="UP000000798">
    <property type="component" value="Chromosome"/>
</dbReference>
<dbReference type="AlphaFoldDB" id="O67152"/>